<feature type="binding site" evidence="9">
    <location>
        <begin position="189"/>
        <end position="193"/>
    </location>
    <ligand>
        <name>NAD(+)</name>
        <dbReference type="ChEBI" id="CHEBI:57540"/>
    </ligand>
</feature>
<comment type="similarity">
    <text evidence="2 8">Belongs to the short-chain dehydrogenases/reductases (SDR) family. FabI subfamily.</text>
</comment>
<protein>
    <recommendedName>
        <fullName evidence="8">Enoyl-[acyl-carrier-protein] reductase [NADH]</fullName>
        <ecNumber evidence="8">1.3.1.9</ecNumber>
    </recommendedName>
</protein>
<dbReference type="EC" id="1.3.1.9" evidence="8"/>
<dbReference type="GO" id="GO:0004318">
    <property type="term" value="F:enoyl-[acyl-carrier-protein] reductase (NADH) activity"/>
    <property type="evidence" value="ECO:0007669"/>
    <property type="project" value="UniProtKB-EC"/>
</dbReference>
<dbReference type="PANTHER" id="PTHR43639">
    <property type="entry name" value="OXIDOREDUCTASE, SHORT-CHAIN DEHYDROGENASE/REDUCTASE FAMILY (AFU_ORTHOLOGUE AFUA_5G02870)"/>
    <property type="match status" value="1"/>
</dbReference>
<dbReference type="PRINTS" id="PR00081">
    <property type="entry name" value="GDHRDH"/>
</dbReference>
<dbReference type="InterPro" id="IPR036291">
    <property type="entry name" value="NAD(P)-bd_dom_sf"/>
</dbReference>
<comment type="caution">
    <text evidence="10">The sequence shown here is derived from an EMBL/GenBank/DDBJ whole genome shotgun (WGS) entry which is preliminary data.</text>
</comment>
<dbReference type="Proteomes" id="UP000598633">
    <property type="component" value="Unassembled WGS sequence"/>
</dbReference>
<name>A0A8J6Y5J0_9BACT</name>
<organism evidence="10 11">
    <name type="scientific">Candidatus Sulfomarinibacter kjeldsenii</name>
    <dbReference type="NCBI Taxonomy" id="2885994"/>
    <lineage>
        <taxon>Bacteria</taxon>
        <taxon>Pseudomonadati</taxon>
        <taxon>Acidobacteriota</taxon>
        <taxon>Thermoanaerobaculia</taxon>
        <taxon>Thermoanaerobaculales</taxon>
        <taxon>Candidatus Sulfomarinibacteraceae</taxon>
        <taxon>Candidatus Sulfomarinibacter</taxon>
    </lineage>
</organism>
<dbReference type="AlphaFoldDB" id="A0A8J6Y5J0"/>
<comment type="pathway">
    <text evidence="1">Lipid metabolism.</text>
</comment>
<dbReference type="InterPro" id="IPR014358">
    <property type="entry name" value="Enoyl-ACP_Rdtase_NADH"/>
</dbReference>
<evidence type="ECO:0000256" key="4">
    <source>
        <dbReference type="ARBA" id="ARBA00022832"/>
    </source>
</evidence>
<dbReference type="NCBIfam" id="NF005975">
    <property type="entry name" value="PRK08063.1"/>
    <property type="match status" value="1"/>
</dbReference>
<dbReference type="PIRSF" id="PIRSF000094">
    <property type="entry name" value="Enoyl-ACP_rdct"/>
    <property type="match status" value="1"/>
</dbReference>
<proteinExistence type="inferred from homology"/>
<dbReference type="PANTHER" id="PTHR43639:SF1">
    <property type="entry name" value="SHORT-CHAIN DEHYDROGENASE_REDUCTASE FAMILY PROTEIN"/>
    <property type="match status" value="1"/>
</dbReference>
<evidence type="ECO:0000256" key="6">
    <source>
        <dbReference type="ARBA" id="ARBA00023098"/>
    </source>
</evidence>
<dbReference type="Pfam" id="PF13561">
    <property type="entry name" value="adh_short_C2"/>
    <property type="match status" value="1"/>
</dbReference>
<keyword evidence="7 8" id="KW-0275">Fatty acid biosynthesis</keyword>
<dbReference type="FunFam" id="3.40.50.720:FF:000084">
    <property type="entry name" value="Short-chain dehydrogenase reductase"/>
    <property type="match status" value="1"/>
</dbReference>
<keyword evidence="3 8" id="KW-0444">Lipid biosynthesis</keyword>
<evidence type="ECO:0000256" key="5">
    <source>
        <dbReference type="ARBA" id="ARBA00023002"/>
    </source>
</evidence>
<dbReference type="GO" id="GO:0006633">
    <property type="term" value="P:fatty acid biosynthetic process"/>
    <property type="evidence" value="ECO:0007669"/>
    <property type="project" value="UniProtKB-KW"/>
</dbReference>
<keyword evidence="4" id="KW-0276">Fatty acid metabolism</keyword>
<evidence type="ECO:0000256" key="3">
    <source>
        <dbReference type="ARBA" id="ARBA00022516"/>
    </source>
</evidence>
<evidence type="ECO:0000256" key="9">
    <source>
        <dbReference type="PIRSR" id="PIRSR000094-3"/>
    </source>
</evidence>
<dbReference type="CDD" id="cd05359">
    <property type="entry name" value="ChcA_like_SDR_c"/>
    <property type="match status" value="1"/>
</dbReference>
<sequence>MDLKLRGKRALVTGSSRGIGRAIALSLADSKVDVAINYLRNRTRAEETAQEIEARGVRALVLKGNVANPDHVERIFSTIGEEWGGLDIVVSNAASGVLKPARELTMHHFDWAMHINAAALLPITQQFLKLSATEEKILVAVSSLGALRAIPNYTAVGASKAALESMVRHLAAEFAPEGMRINAVSAGTVDTDALLHFPNREELLESARARTPAGRLVHPQDVANVVVFLCTEYASMIHGQTLIIDGGYSILA</sequence>
<dbReference type="Gene3D" id="3.40.50.720">
    <property type="entry name" value="NAD(P)-binding Rossmann-like Domain"/>
    <property type="match status" value="1"/>
</dbReference>
<evidence type="ECO:0000313" key="10">
    <source>
        <dbReference type="EMBL" id="MBD3871033.1"/>
    </source>
</evidence>
<accession>A0A8J6Y5J0</accession>
<dbReference type="InterPro" id="IPR002347">
    <property type="entry name" value="SDR_fam"/>
</dbReference>
<comment type="catalytic activity">
    <reaction evidence="8">
        <text>a 2,3-saturated acyl-[ACP] + NAD(+) = a (2E)-enoyl-[ACP] + NADH + H(+)</text>
        <dbReference type="Rhea" id="RHEA:10240"/>
        <dbReference type="Rhea" id="RHEA-COMP:9925"/>
        <dbReference type="Rhea" id="RHEA-COMP:9926"/>
        <dbReference type="ChEBI" id="CHEBI:15378"/>
        <dbReference type="ChEBI" id="CHEBI:57540"/>
        <dbReference type="ChEBI" id="CHEBI:57945"/>
        <dbReference type="ChEBI" id="CHEBI:78784"/>
        <dbReference type="ChEBI" id="CHEBI:78785"/>
        <dbReference type="EC" id="1.3.1.9"/>
    </reaction>
</comment>
<evidence type="ECO:0000256" key="1">
    <source>
        <dbReference type="ARBA" id="ARBA00005189"/>
    </source>
</evidence>
<dbReference type="EMBL" id="JACXWA010000109">
    <property type="protein sequence ID" value="MBD3871033.1"/>
    <property type="molecule type" value="Genomic_DNA"/>
</dbReference>
<keyword evidence="6" id="KW-0443">Lipid metabolism</keyword>
<reference evidence="10 11" key="1">
    <citation type="submission" date="2020-08" db="EMBL/GenBank/DDBJ databases">
        <title>Acidobacteriota in marine sediments use diverse sulfur dissimilation pathways.</title>
        <authorList>
            <person name="Wasmund K."/>
        </authorList>
    </citation>
    <scope>NUCLEOTIDE SEQUENCE [LARGE SCALE GENOMIC DNA]</scope>
    <source>
        <strain evidence="10">MAG AM3-A</strain>
    </source>
</reference>
<feature type="binding site" evidence="9">
    <location>
        <position position="14"/>
    </location>
    <ligand>
        <name>NAD(+)</name>
        <dbReference type="ChEBI" id="CHEBI:57540"/>
    </ligand>
</feature>
<gene>
    <name evidence="10" type="primary">fabL</name>
    <name evidence="10" type="ORF">IFJ97_06700</name>
</gene>
<feature type="binding site" evidence="9">
    <location>
        <position position="160"/>
    </location>
    <ligand>
        <name>NAD(+)</name>
        <dbReference type="ChEBI" id="CHEBI:57540"/>
    </ligand>
</feature>
<evidence type="ECO:0000256" key="8">
    <source>
        <dbReference type="PIRNR" id="PIRNR000094"/>
    </source>
</evidence>
<dbReference type="SUPFAM" id="SSF51735">
    <property type="entry name" value="NAD(P)-binding Rossmann-fold domains"/>
    <property type="match status" value="1"/>
</dbReference>
<evidence type="ECO:0000313" key="11">
    <source>
        <dbReference type="Proteomes" id="UP000598633"/>
    </source>
</evidence>
<keyword evidence="5 8" id="KW-0560">Oxidoreductase</keyword>
<keyword evidence="8 9" id="KW-0520">NAD</keyword>
<evidence type="ECO:0000256" key="7">
    <source>
        <dbReference type="ARBA" id="ARBA00023160"/>
    </source>
</evidence>
<evidence type="ECO:0000256" key="2">
    <source>
        <dbReference type="ARBA" id="ARBA00009233"/>
    </source>
</evidence>